<dbReference type="InterPro" id="IPR036271">
    <property type="entry name" value="Tet_transcr_reg_TetR-rel_C_sf"/>
</dbReference>
<dbReference type="Proteomes" id="UP000216300">
    <property type="component" value="Unassembled WGS sequence"/>
</dbReference>
<dbReference type="Pfam" id="PF00440">
    <property type="entry name" value="TetR_N"/>
    <property type="match status" value="1"/>
</dbReference>
<dbReference type="InterPro" id="IPR050109">
    <property type="entry name" value="HTH-type_TetR-like_transc_reg"/>
</dbReference>
<dbReference type="AlphaFoldDB" id="A0A255ECV0"/>
<evidence type="ECO:0000259" key="3">
    <source>
        <dbReference type="PROSITE" id="PS50977"/>
    </source>
</evidence>
<dbReference type="GO" id="GO:0003700">
    <property type="term" value="F:DNA-binding transcription factor activity"/>
    <property type="evidence" value="ECO:0007669"/>
    <property type="project" value="TreeGrafter"/>
</dbReference>
<dbReference type="InterPro" id="IPR009057">
    <property type="entry name" value="Homeodomain-like_sf"/>
</dbReference>
<dbReference type="PANTHER" id="PTHR30055">
    <property type="entry name" value="HTH-TYPE TRANSCRIPTIONAL REGULATOR RUTR"/>
    <property type="match status" value="1"/>
</dbReference>
<dbReference type="SUPFAM" id="SSF46689">
    <property type="entry name" value="Homeodomain-like"/>
    <property type="match status" value="1"/>
</dbReference>
<dbReference type="OrthoDB" id="7252896at2"/>
<dbReference type="GO" id="GO:0000976">
    <property type="term" value="F:transcription cis-regulatory region binding"/>
    <property type="evidence" value="ECO:0007669"/>
    <property type="project" value="TreeGrafter"/>
</dbReference>
<keyword evidence="1 2" id="KW-0238">DNA-binding</keyword>
<feature type="DNA-binding region" description="H-T-H motif" evidence="2">
    <location>
        <begin position="42"/>
        <end position="61"/>
    </location>
</feature>
<evidence type="ECO:0000313" key="5">
    <source>
        <dbReference type="Proteomes" id="UP000216300"/>
    </source>
</evidence>
<accession>A0A255ECV0</accession>
<dbReference type="PANTHER" id="PTHR30055:SF241">
    <property type="entry name" value="TRANSCRIPTIONAL REGULATORY PROTEIN"/>
    <property type="match status" value="1"/>
</dbReference>
<evidence type="ECO:0000256" key="1">
    <source>
        <dbReference type="ARBA" id="ARBA00023125"/>
    </source>
</evidence>
<dbReference type="Gene3D" id="1.10.357.10">
    <property type="entry name" value="Tetracycline Repressor, domain 2"/>
    <property type="match status" value="1"/>
</dbReference>
<proteinExistence type="predicted"/>
<keyword evidence="5" id="KW-1185">Reference proteome</keyword>
<protein>
    <recommendedName>
        <fullName evidence="3">HTH tetR-type domain-containing protein</fullName>
    </recommendedName>
</protein>
<reference evidence="4 5" key="1">
    <citation type="submission" date="2017-07" db="EMBL/GenBank/DDBJ databases">
        <title>Draft whole genome sequences of clinical Proprionibacteriaceae strains.</title>
        <authorList>
            <person name="Bernier A.-M."/>
            <person name="Bernard K."/>
            <person name="Domingo M.-C."/>
        </authorList>
    </citation>
    <scope>NUCLEOTIDE SEQUENCE [LARGE SCALE GENOMIC DNA]</scope>
    <source>
        <strain evidence="4 5">NML 150081</strain>
    </source>
</reference>
<evidence type="ECO:0000313" key="4">
    <source>
        <dbReference type="EMBL" id="OYN89367.1"/>
    </source>
</evidence>
<comment type="caution">
    <text evidence="4">The sequence shown here is derived from an EMBL/GenBank/DDBJ whole genome shotgun (WGS) entry which is preliminary data.</text>
</comment>
<gene>
    <name evidence="4" type="ORF">CGZ91_10710</name>
</gene>
<organism evidence="4 5">
    <name type="scientific">Parenemella sanctibonifatiensis</name>
    <dbReference type="NCBI Taxonomy" id="2016505"/>
    <lineage>
        <taxon>Bacteria</taxon>
        <taxon>Bacillati</taxon>
        <taxon>Actinomycetota</taxon>
        <taxon>Actinomycetes</taxon>
        <taxon>Propionibacteriales</taxon>
        <taxon>Propionibacteriaceae</taxon>
        <taxon>Parenemella</taxon>
    </lineage>
</organism>
<feature type="domain" description="HTH tetR-type" evidence="3">
    <location>
        <begin position="19"/>
        <end position="79"/>
    </location>
</feature>
<sequence length="214" mass="23243">MIQNRRTTVAETTISNRRAQTRERLIIAAQEAIVERGVAAASVEYICETAGFTRGAFYSNFADKDELMAELARHWFAEQLQRAQGALAEATAGTGVGIDDIPAAVRLFMDVHAMSPDWGILTLELRLHALRTPEFRTVFAEAESGIAGVIGTMLTEALADSGLELSIEPADALTILASLFTFVRTDARGRTETIEQQLSNALVTLVRPMESASS</sequence>
<dbReference type="SUPFAM" id="SSF48498">
    <property type="entry name" value="Tetracyclin repressor-like, C-terminal domain"/>
    <property type="match status" value="1"/>
</dbReference>
<evidence type="ECO:0000256" key="2">
    <source>
        <dbReference type="PROSITE-ProRule" id="PRU00335"/>
    </source>
</evidence>
<name>A0A255ECV0_9ACTN</name>
<dbReference type="InterPro" id="IPR001647">
    <property type="entry name" value="HTH_TetR"/>
</dbReference>
<dbReference type="EMBL" id="NMVJ01000009">
    <property type="protein sequence ID" value="OYN89367.1"/>
    <property type="molecule type" value="Genomic_DNA"/>
</dbReference>
<dbReference type="PRINTS" id="PR00455">
    <property type="entry name" value="HTHTETR"/>
</dbReference>
<dbReference type="PROSITE" id="PS50977">
    <property type="entry name" value="HTH_TETR_2"/>
    <property type="match status" value="1"/>
</dbReference>